<dbReference type="GO" id="GO:0022857">
    <property type="term" value="F:transmembrane transporter activity"/>
    <property type="evidence" value="ECO:0007669"/>
    <property type="project" value="InterPro"/>
</dbReference>
<feature type="domain" description="Multidrug resistance protein MdtA-like barrel-sandwich hybrid" evidence="4">
    <location>
        <begin position="60"/>
        <end position="199"/>
    </location>
</feature>
<dbReference type="Pfam" id="PF25917">
    <property type="entry name" value="BSH_RND"/>
    <property type="match status" value="1"/>
</dbReference>
<dbReference type="RefSeq" id="WP_149899752.1">
    <property type="nucleotide sequence ID" value="NZ_QRFF01000004.1"/>
</dbReference>
<evidence type="ECO:0000259" key="4">
    <source>
        <dbReference type="Pfam" id="PF25917"/>
    </source>
</evidence>
<dbReference type="Pfam" id="PF25944">
    <property type="entry name" value="Beta-barrel_RND"/>
    <property type="match status" value="1"/>
</dbReference>
<feature type="domain" description="Multidrug resistance protein MdtA-like C-terminal permuted SH3" evidence="6">
    <location>
        <begin position="301"/>
        <end position="358"/>
    </location>
</feature>
<comment type="subcellular location">
    <subcellularLocation>
        <location evidence="1">Cell envelope</location>
    </subcellularLocation>
</comment>
<dbReference type="GO" id="GO:0046677">
    <property type="term" value="P:response to antibiotic"/>
    <property type="evidence" value="ECO:0007669"/>
    <property type="project" value="TreeGrafter"/>
</dbReference>
<organism evidence="7 8">
    <name type="scientific">Rhizobium rhizogenes</name>
    <name type="common">Agrobacterium rhizogenes</name>
    <dbReference type="NCBI Taxonomy" id="359"/>
    <lineage>
        <taxon>Bacteria</taxon>
        <taxon>Pseudomonadati</taxon>
        <taxon>Pseudomonadota</taxon>
        <taxon>Alphaproteobacteria</taxon>
        <taxon>Hyphomicrobiales</taxon>
        <taxon>Rhizobiaceae</taxon>
        <taxon>Rhizobium/Agrobacterium group</taxon>
        <taxon>Rhizobium</taxon>
    </lineage>
</organism>
<dbReference type="GO" id="GO:0005886">
    <property type="term" value="C:plasma membrane"/>
    <property type="evidence" value="ECO:0007669"/>
    <property type="project" value="TreeGrafter"/>
</dbReference>
<dbReference type="Proteomes" id="UP000473658">
    <property type="component" value="Unassembled WGS sequence"/>
</dbReference>
<proteinExistence type="inferred from homology"/>
<dbReference type="AlphaFoldDB" id="A0AA88JRM7"/>
<name>A0AA88JRM7_RHIRH</name>
<accession>A0AA88JRM7</accession>
<dbReference type="InterPro" id="IPR006143">
    <property type="entry name" value="RND_pump_MFP"/>
</dbReference>
<feature type="chain" id="PRO_5041654786" evidence="3">
    <location>
        <begin position="31"/>
        <end position="381"/>
    </location>
</feature>
<evidence type="ECO:0000256" key="1">
    <source>
        <dbReference type="ARBA" id="ARBA00004196"/>
    </source>
</evidence>
<evidence type="ECO:0000256" key="3">
    <source>
        <dbReference type="SAM" id="SignalP"/>
    </source>
</evidence>
<dbReference type="PANTHER" id="PTHR30158">
    <property type="entry name" value="ACRA/E-RELATED COMPONENT OF DRUG EFFLUX TRANSPORTER"/>
    <property type="match status" value="1"/>
</dbReference>
<dbReference type="NCBIfam" id="TIGR01730">
    <property type="entry name" value="RND_mfp"/>
    <property type="match status" value="1"/>
</dbReference>
<evidence type="ECO:0000313" key="7">
    <source>
        <dbReference type="EMBL" id="KAA3500458.1"/>
    </source>
</evidence>
<comment type="caution">
    <text evidence="7">The sequence shown here is derived from an EMBL/GenBank/DDBJ whole genome shotgun (WGS) entry which is preliminary data.</text>
</comment>
<dbReference type="InterPro" id="IPR058625">
    <property type="entry name" value="MdtA-like_BSH"/>
</dbReference>
<dbReference type="Gene3D" id="2.40.30.170">
    <property type="match status" value="1"/>
</dbReference>
<dbReference type="Gene3D" id="1.10.287.470">
    <property type="entry name" value="Helix hairpin bin"/>
    <property type="match status" value="1"/>
</dbReference>
<dbReference type="GO" id="GO:0030313">
    <property type="term" value="C:cell envelope"/>
    <property type="evidence" value="ECO:0007669"/>
    <property type="project" value="UniProtKB-SubCell"/>
</dbReference>
<comment type="similarity">
    <text evidence="2">Belongs to the membrane fusion protein (MFP) (TC 8.A.1) family.</text>
</comment>
<evidence type="ECO:0000259" key="5">
    <source>
        <dbReference type="Pfam" id="PF25944"/>
    </source>
</evidence>
<dbReference type="SUPFAM" id="SSF111369">
    <property type="entry name" value="HlyD-like secretion proteins"/>
    <property type="match status" value="1"/>
</dbReference>
<reference evidence="7 8" key="1">
    <citation type="submission" date="2018-08" db="EMBL/GenBank/DDBJ databases">
        <title>Crown Gall in kiwifruit.</title>
        <authorList>
            <person name="Visnovsky S.B."/>
            <person name="Pitman A.R."/>
        </authorList>
    </citation>
    <scope>NUCLEOTIDE SEQUENCE [LARGE SCALE GENOMIC DNA]</scope>
    <source>
        <strain evidence="7 8">SBV_302_78_2</strain>
    </source>
</reference>
<dbReference type="InterPro" id="IPR058627">
    <property type="entry name" value="MdtA-like_C"/>
</dbReference>
<dbReference type="InterPro" id="IPR058626">
    <property type="entry name" value="MdtA-like_b-barrel"/>
</dbReference>
<sequence length="381" mass="40998">MRQCNFITIPRLRWLCAALLFSAVSFDLNAQPLQSVEVVPVLLMNVSPKYEFVGRVEAANSVDILARVPGFIQQRTFQEGQMVTIGQPLYVIEQDGYQLALDDAQATRDAAQSSLVNAEQSLSRNLSLARGSVSQAVLEQSQAARDSAAASLRSADVKVSQARLNLSYTKISSPIQGRIGVSHVSVGGFVANATTVLARVVQMDPIRVVFSISDRSILDLRAAAGGASKEELARHFKTSLRLSNGQIYIQTGEIEFLDNQVDMQTGTLAVRALFANPDALLVPNQFVTVVVTDGAAVMKPVVPQEMMQQDRDGKYVLVAGAGDRAELRRIKADNEISGNWIVEEGLVGGERLITGNLQSVAEGMPLKVMPGDTTGGTGTKP</sequence>
<dbReference type="EMBL" id="QRFF01000004">
    <property type="protein sequence ID" value="KAA3500458.1"/>
    <property type="molecule type" value="Genomic_DNA"/>
</dbReference>
<feature type="domain" description="Multidrug resistance protein MdtA-like beta-barrel" evidence="5">
    <location>
        <begin position="205"/>
        <end position="292"/>
    </location>
</feature>
<dbReference type="Gene3D" id="2.40.50.100">
    <property type="match status" value="1"/>
</dbReference>
<keyword evidence="3" id="KW-0732">Signal</keyword>
<evidence type="ECO:0000313" key="8">
    <source>
        <dbReference type="Proteomes" id="UP000473658"/>
    </source>
</evidence>
<protein>
    <submittedName>
        <fullName evidence="7">Efflux RND transporter periplasmic adaptor subunit</fullName>
    </submittedName>
</protein>
<evidence type="ECO:0000259" key="6">
    <source>
        <dbReference type="Pfam" id="PF25967"/>
    </source>
</evidence>
<feature type="signal peptide" evidence="3">
    <location>
        <begin position="1"/>
        <end position="30"/>
    </location>
</feature>
<gene>
    <name evidence="7" type="ORF">DXM27_14360</name>
</gene>
<dbReference type="Pfam" id="PF25967">
    <property type="entry name" value="RND-MFP_C"/>
    <property type="match status" value="1"/>
</dbReference>
<evidence type="ECO:0000256" key="2">
    <source>
        <dbReference type="ARBA" id="ARBA00009477"/>
    </source>
</evidence>
<dbReference type="Gene3D" id="2.40.420.20">
    <property type="match status" value="1"/>
</dbReference>